<keyword evidence="4" id="KW-1185">Reference proteome</keyword>
<keyword evidence="3" id="KW-0378">Hydrolase</keyword>
<name>A0A0A0RVM6_9CAUD</name>
<reference evidence="3 4" key="1">
    <citation type="journal article" date="2015" name="Genome Announc.">
        <title>Complete Genome Sequence of Citrobacter freundii Myophage Moogle.</title>
        <authorList>
            <person name="Nguyen Q.T."/>
            <person name="Luna A.J."/>
            <person name="Hernandez A.C."/>
            <person name="Kuty Everett G.F."/>
        </authorList>
    </citation>
    <scope>NUCLEOTIDE SEQUENCE [LARGE SCALE GENOMIC DNA]</scope>
</reference>
<dbReference type="Proteomes" id="UP000030203">
    <property type="component" value="Segment"/>
</dbReference>
<dbReference type="GO" id="GO:0003697">
    <property type="term" value="F:single-stranded DNA binding"/>
    <property type="evidence" value="ECO:0007669"/>
    <property type="project" value="InterPro"/>
</dbReference>
<evidence type="ECO:0000313" key="3">
    <source>
        <dbReference type="EMBL" id="AIW03768.1"/>
    </source>
</evidence>
<evidence type="ECO:0000256" key="1">
    <source>
        <dbReference type="SAM" id="MobiDB-lite"/>
    </source>
</evidence>
<protein>
    <submittedName>
        <fullName evidence="3">DNA helicase</fullName>
    </submittedName>
</protein>
<dbReference type="GeneID" id="24573970"/>
<dbReference type="GO" id="GO:0043139">
    <property type="term" value="F:5'-3' DNA helicase activity"/>
    <property type="evidence" value="ECO:0007669"/>
    <property type="project" value="InterPro"/>
</dbReference>
<dbReference type="OrthoDB" id="615at10239"/>
<feature type="region of interest" description="Disordered" evidence="1">
    <location>
        <begin position="636"/>
        <end position="663"/>
    </location>
</feature>
<sequence>MAKPRKLKDAGTFVGHCACPRPKCLSSDAGSIYRHEDGSYSMTCFSCGKGFPEWDFDKGQIVSTHTSGSENKNRTFRGMDLDDVKDNLEAMDLKDRKIPAKVLERLGIKVDIDDNGDIDAHFYPTYKKDEDGKLQHVGYRVRHKFPDDYHKEHLRGKLKDFSGGVGDIKGELAMFGSWIAPEGGNRLFIWEGEMECATAIYMTSLAIKDKSRRKNYCHVSVPSGANVKSIKENYQYITSFDEIYLCFDNDEAGAKATKEAAGILPIEKVRLFQYPEGIKDLSEWWTKFFKDKDTVLEGFKQRIYNAPRYCPAGIKNFADGFEAMKNRGQIPLIPFPDSFGDLNKLTYGGYGLGEITTLAAPSSVGKSAYTREMIYKAWKDTEYNIGVIPVEDTYEELMEMLCAIHLSKQISEIPYDERNWDEIKVAHAELSKGRRIHIVDHQGAIDQDNLLEFVDYLVNSLDCKIIILDPITLALSRSDTDEEEVLSELLRRCKRYQYAQVNVCHVRKSAGGQKANSEGGDISEEDIKGSGAYFQISMNNILLMRNKVDPDPVKKNLTKIKLTKCRRHGKSTGIAGHTWYNPDTGRLVKAAGCGVDIDGAAENIRQQFGIGEADDHYDDSMPHYEDEVFDRETGEIYTQEQRESSTIPPVINEDEDDCPFETD</sequence>
<keyword evidence="3" id="KW-0547">Nucleotide-binding</keyword>
<gene>
    <name evidence="3" type="ORF">CPT_Moogle31</name>
</gene>
<dbReference type="GO" id="GO:0006260">
    <property type="term" value="P:DNA replication"/>
    <property type="evidence" value="ECO:0007669"/>
    <property type="project" value="InterPro"/>
</dbReference>
<feature type="domain" description="SF4 helicase" evidence="2">
    <location>
        <begin position="328"/>
        <end position="593"/>
    </location>
</feature>
<dbReference type="PROSITE" id="PS51199">
    <property type="entry name" value="SF4_HELICASE"/>
    <property type="match status" value="1"/>
</dbReference>
<proteinExistence type="predicted"/>
<dbReference type="Pfam" id="PF03796">
    <property type="entry name" value="DnaB_C"/>
    <property type="match status" value="1"/>
</dbReference>
<dbReference type="Gene3D" id="3.40.50.300">
    <property type="entry name" value="P-loop containing nucleotide triphosphate hydrolases"/>
    <property type="match status" value="1"/>
</dbReference>
<dbReference type="SUPFAM" id="SSF52540">
    <property type="entry name" value="P-loop containing nucleoside triphosphate hydrolases"/>
    <property type="match status" value="1"/>
</dbReference>
<dbReference type="CDD" id="cd19483">
    <property type="entry name" value="RecA-like_Gp4D_helicase"/>
    <property type="match status" value="1"/>
</dbReference>
<dbReference type="InterPro" id="IPR007694">
    <property type="entry name" value="DNA_helicase_DnaB-like_C"/>
</dbReference>
<dbReference type="KEGG" id="vg:24573970"/>
<dbReference type="InterPro" id="IPR027417">
    <property type="entry name" value="P-loop_NTPase"/>
</dbReference>
<dbReference type="PANTHER" id="PTHR12873">
    <property type="entry name" value="T7-LIKE MITOCHONDRIAL DNA HELICASE"/>
    <property type="match status" value="1"/>
</dbReference>
<evidence type="ECO:0000259" key="2">
    <source>
        <dbReference type="PROSITE" id="PS51199"/>
    </source>
</evidence>
<dbReference type="Pfam" id="PF13155">
    <property type="entry name" value="Toprim_2"/>
    <property type="match status" value="1"/>
</dbReference>
<dbReference type="GO" id="GO:0005524">
    <property type="term" value="F:ATP binding"/>
    <property type="evidence" value="ECO:0007669"/>
    <property type="project" value="InterPro"/>
</dbReference>
<dbReference type="Gene3D" id="2.20.25.10">
    <property type="match status" value="1"/>
</dbReference>
<dbReference type="EMBL" id="KM236239">
    <property type="protein sequence ID" value="AIW03768.1"/>
    <property type="molecule type" value="Genomic_DNA"/>
</dbReference>
<dbReference type="PANTHER" id="PTHR12873:SF0">
    <property type="entry name" value="TWINKLE MTDNA HELICASE"/>
    <property type="match status" value="1"/>
</dbReference>
<dbReference type="RefSeq" id="YP_009145674.1">
    <property type="nucleotide sequence ID" value="NC_027293.1"/>
</dbReference>
<dbReference type="Gene3D" id="3.40.1360.10">
    <property type="match status" value="1"/>
</dbReference>
<feature type="compositionally biased region" description="Polar residues" evidence="1">
    <location>
        <begin position="636"/>
        <end position="647"/>
    </location>
</feature>
<accession>A0A0A0RVM6</accession>
<dbReference type="InterPro" id="IPR027032">
    <property type="entry name" value="Twinkle-like"/>
</dbReference>
<organism evidence="3 4">
    <name type="scientific">Citrobacter phage Moogle</name>
    <dbReference type="NCBI Taxonomy" id="1540094"/>
    <lineage>
        <taxon>Viruses</taxon>
        <taxon>Duplodnaviria</taxon>
        <taxon>Heunggongvirae</taxon>
        <taxon>Uroviricota</taxon>
        <taxon>Caudoviricetes</taxon>
        <taxon>Andersonviridae</taxon>
        <taxon>Ounavirinae</taxon>
        <taxon>Mooglevirus</taxon>
        <taxon>Mooglevirus moogle</taxon>
    </lineage>
</organism>
<dbReference type="SUPFAM" id="SSF56731">
    <property type="entry name" value="DNA primase core"/>
    <property type="match status" value="1"/>
</dbReference>
<evidence type="ECO:0000313" key="4">
    <source>
        <dbReference type="Proteomes" id="UP000030203"/>
    </source>
</evidence>
<keyword evidence="3" id="KW-0067">ATP-binding</keyword>
<keyword evidence="3" id="KW-0347">Helicase</keyword>
<feature type="compositionally biased region" description="Acidic residues" evidence="1">
    <location>
        <begin position="652"/>
        <end position="663"/>
    </location>
</feature>